<dbReference type="PANTHER" id="PTHR11749">
    <property type="entry name" value="RIBULOSE-5-PHOSPHATE-3-EPIMERASE"/>
    <property type="match status" value="1"/>
</dbReference>
<dbReference type="InterPro" id="IPR000056">
    <property type="entry name" value="Ribul_P_3_epim-like"/>
</dbReference>
<evidence type="ECO:0000256" key="1">
    <source>
        <dbReference type="ARBA" id="ARBA00023235"/>
    </source>
</evidence>
<dbReference type="AlphaFoldDB" id="A0A8S1YEM8"/>
<dbReference type="GO" id="GO:0005975">
    <property type="term" value="P:carbohydrate metabolic process"/>
    <property type="evidence" value="ECO:0007669"/>
    <property type="project" value="InterPro"/>
</dbReference>
<name>A0A8S1YEM8_PAROT</name>
<protein>
    <submittedName>
        <fullName evidence="2">Uncharacterized protein</fullName>
    </submittedName>
</protein>
<dbReference type="GO" id="GO:0016857">
    <property type="term" value="F:racemase and epimerase activity, acting on carbohydrates and derivatives"/>
    <property type="evidence" value="ECO:0007669"/>
    <property type="project" value="InterPro"/>
</dbReference>
<evidence type="ECO:0000313" key="2">
    <source>
        <dbReference type="EMBL" id="CAD8209934.1"/>
    </source>
</evidence>
<dbReference type="EMBL" id="CAJJDP010000151">
    <property type="protein sequence ID" value="CAD8209934.1"/>
    <property type="molecule type" value="Genomic_DNA"/>
</dbReference>
<keyword evidence="1" id="KW-0413">Isomerase</keyword>
<dbReference type="Proteomes" id="UP000683925">
    <property type="component" value="Unassembled WGS sequence"/>
</dbReference>
<dbReference type="OrthoDB" id="1927044at2759"/>
<evidence type="ECO:0000313" key="3">
    <source>
        <dbReference type="Proteomes" id="UP000683925"/>
    </source>
</evidence>
<organism evidence="2 3">
    <name type="scientific">Paramecium octaurelia</name>
    <dbReference type="NCBI Taxonomy" id="43137"/>
    <lineage>
        <taxon>Eukaryota</taxon>
        <taxon>Sar</taxon>
        <taxon>Alveolata</taxon>
        <taxon>Ciliophora</taxon>
        <taxon>Intramacronucleata</taxon>
        <taxon>Oligohymenophorea</taxon>
        <taxon>Peniculida</taxon>
        <taxon>Parameciidae</taxon>
        <taxon>Paramecium</taxon>
    </lineage>
</organism>
<keyword evidence="3" id="KW-1185">Reference proteome</keyword>
<proteinExistence type="predicted"/>
<accession>A0A8S1YEM8</accession>
<dbReference type="Pfam" id="PF00834">
    <property type="entry name" value="Ribul_P_3_epim"/>
    <property type="match status" value="1"/>
</dbReference>
<gene>
    <name evidence="2" type="ORF">POCTA_138.1.T1490053</name>
</gene>
<sequence>MIFRITKLYLVCTSKFAQEEVFILNAITFKDVLSKNTIIIQSNFIVSDLNQIYNLETMKKLKECYDRLIKLGVERLHLDAKAGNYVPHLLLSNVYPTDCQNWAFIDLHCMIQEPSKFIKDLSNEGCHQMTIYFEQEIAKIYELSQMINDATSRPALEMKPKALIDHSLIEIFDKQLFDLILIMIVTIKKSPNQRNQIRRQNLMDDIISKLIQLRKRQPKIDIQIDGDAN</sequence>
<reference evidence="2" key="1">
    <citation type="submission" date="2021-01" db="EMBL/GenBank/DDBJ databases">
        <authorList>
            <consortium name="Genoscope - CEA"/>
            <person name="William W."/>
        </authorList>
    </citation>
    <scope>NUCLEOTIDE SEQUENCE</scope>
</reference>
<comment type="caution">
    <text evidence="2">The sequence shown here is derived from an EMBL/GenBank/DDBJ whole genome shotgun (WGS) entry which is preliminary data.</text>
</comment>